<dbReference type="InterPro" id="IPR002403">
    <property type="entry name" value="Cyt_P450_E_grp-IV"/>
</dbReference>
<dbReference type="InterPro" id="IPR050121">
    <property type="entry name" value="Cytochrome_P450_monoxygenase"/>
</dbReference>
<dbReference type="PRINTS" id="PR00385">
    <property type="entry name" value="P450"/>
</dbReference>
<evidence type="ECO:0000256" key="5">
    <source>
        <dbReference type="ARBA" id="ARBA00023004"/>
    </source>
</evidence>
<accession>A0A1E1KQJ6</accession>
<organism evidence="9 10">
    <name type="scientific">Rhynchosporium graminicola</name>
    <dbReference type="NCBI Taxonomy" id="2792576"/>
    <lineage>
        <taxon>Eukaryota</taxon>
        <taxon>Fungi</taxon>
        <taxon>Dikarya</taxon>
        <taxon>Ascomycota</taxon>
        <taxon>Pezizomycotina</taxon>
        <taxon>Leotiomycetes</taxon>
        <taxon>Helotiales</taxon>
        <taxon>Ploettnerulaceae</taxon>
        <taxon>Rhynchosporium</taxon>
    </lineage>
</organism>
<keyword evidence="6 8" id="KW-0503">Monooxygenase</keyword>
<dbReference type="SUPFAM" id="SSF48264">
    <property type="entry name" value="Cytochrome P450"/>
    <property type="match status" value="1"/>
</dbReference>
<evidence type="ECO:0000256" key="6">
    <source>
        <dbReference type="ARBA" id="ARBA00023033"/>
    </source>
</evidence>
<dbReference type="PANTHER" id="PTHR24305:SF157">
    <property type="entry name" value="N-ACETYLTRYPTOPHAN 6-HYDROXYLASE IVOC-RELATED"/>
    <property type="match status" value="1"/>
</dbReference>
<evidence type="ECO:0000256" key="2">
    <source>
        <dbReference type="ARBA" id="ARBA00010617"/>
    </source>
</evidence>
<dbReference type="STRING" id="914237.A0A1E1KQJ6"/>
<reference evidence="10" key="1">
    <citation type="submission" date="2016-03" db="EMBL/GenBank/DDBJ databases">
        <authorList>
            <person name="Ploux O."/>
        </authorList>
    </citation>
    <scope>NUCLEOTIDE SEQUENCE [LARGE SCALE GENOMIC DNA]</scope>
    <source>
        <strain evidence="10">UK7</strain>
    </source>
</reference>
<evidence type="ECO:0000256" key="1">
    <source>
        <dbReference type="ARBA" id="ARBA00001971"/>
    </source>
</evidence>
<evidence type="ECO:0000313" key="9">
    <source>
        <dbReference type="EMBL" id="CZT00289.1"/>
    </source>
</evidence>
<comment type="cofactor">
    <cofactor evidence="1 7">
        <name>heme</name>
        <dbReference type="ChEBI" id="CHEBI:30413"/>
    </cofactor>
</comment>
<evidence type="ECO:0000256" key="3">
    <source>
        <dbReference type="ARBA" id="ARBA00022723"/>
    </source>
</evidence>
<keyword evidence="3 7" id="KW-0479">Metal-binding</keyword>
<dbReference type="GO" id="GO:0020037">
    <property type="term" value="F:heme binding"/>
    <property type="evidence" value="ECO:0007669"/>
    <property type="project" value="InterPro"/>
</dbReference>
<dbReference type="CDD" id="cd11062">
    <property type="entry name" value="CYP58-like"/>
    <property type="match status" value="1"/>
</dbReference>
<dbReference type="Pfam" id="PF00067">
    <property type="entry name" value="p450"/>
    <property type="match status" value="1"/>
</dbReference>
<dbReference type="InterPro" id="IPR017972">
    <property type="entry name" value="Cyt_P450_CS"/>
</dbReference>
<comment type="caution">
    <text evidence="9">The sequence shown here is derived from an EMBL/GenBank/DDBJ whole genome shotgun (WGS) entry which is preliminary data.</text>
</comment>
<evidence type="ECO:0000313" key="10">
    <source>
        <dbReference type="Proteomes" id="UP000178129"/>
    </source>
</evidence>
<dbReference type="InParanoid" id="A0A1E1KQJ6"/>
<protein>
    <recommendedName>
        <fullName evidence="11">Trichodiene oxygenase cytochrome P450</fullName>
    </recommendedName>
</protein>
<keyword evidence="5 7" id="KW-0408">Iron</keyword>
<comment type="similarity">
    <text evidence="2 8">Belongs to the cytochrome P450 family.</text>
</comment>
<evidence type="ECO:0000256" key="8">
    <source>
        <dbReference type="RuleBase" id="RU000461"/>
    </source>
</evidence>
<dbReference type="AlphaFoldDB" id="A0A1E1KQJ6"/>
<name>A0A1E1KQJ6_9HELO</name>
<evidence type="ECO:0000256" key="7">
    <source>
        <dbReference type="PIRSR" id="PIRSR602403-1"/>
    </source>
</evidence>
<evidence type="ECO:0008006" key="11">
    <source>
        <dbReference type="Google" id="ProtNLM"/>
    </source>
</evidence>
<feature type="binding site" description="axial binding residue" evidence="7">
    <location>
        <position position="251"/>
    </location>
    <ligand>
        <name>heme</name>
        <dbReference type="ChEBI" id="CHEBI:30413"/>
    </ligand>
    <ligandPart>
        <name>Fe</name>
        <dbReference type="ChEBI" id="CHEBI:18248"/>
    </ligandPart>
</feature>
<dbReference type="PROSITE" id="PS00086">
    <property type="entry name" value="CYTOCHROME_P450"/>
    <property type="match status" value="1"/>
</dbReference>
<dbReference type="GO" id="GO:0004497">
    <property type="term" value="F:monooxygenase activity"/>
    <property type="evidence" value="ECO:0007669"/>
    <property type="project" value="UniProtKB-KW"/>
</dbReference>
<dbReference type="PRINTS" id="PR00465">
    <property type="entry name" value="EP450IV"/>
</dbReference>
<keyword evidence="4 8" id="KW-0560">Oxidoreductase</keyword>
<evidence type="ECO:0000256" key="4">
    <source>
        <dbReference type="ARBA" id="ARBA00023002"/>
    </source>
</evidence>
<dbReference type="GO" id="GO:0005506">
    <property type="term" value="F:iron ion binding"/>
    <property type="evidence" value="ECO:0007669"/>
    <property type="project" value="InterPro"/>
</dbReference>
<proteinExistence type="inferred from homology"/>
<sequence>MNEPDFKAPIVEAMDASLPTFHLFKHFPLFRKIVLSLPPWLAAKASPDTAGLTHLKAILGKQVQDVITNTASLQDASHPMIYHRLLDPQFQKGQPIPDATSLYEEAQTMVFAGGITVADTLMTGHFHILSQPILYQKLREEVFSVWPDINCPPSFETFEILPLLTATIKETLRVAPGATSPLLRVVPPRGAIISGLSIPGGTIVGMASLFVHQSEDIFESPATFKPDRWLSADSKSLDQYLVAFSRGPRSCLGINLAWCELYIAFAMMLRKFDMSLDGTTKEDLKWRDCFTPYYPGRHLRVWCEAIAS</sequence>
<dbReference type="Gene3D" id="1.10.630.10">
    <property type="entry name" value="Cytochrome P450"/>
    <property type="match status" value="1"/>
</dbReference>
<dbReference type="InterPro" id="IPR036396">
    <property type="entry name" value="Cyt_P450_sf"/>
</dbReference>
<dbReference type="InterPro" id="IPR001128">
    <property type="entry name" value="Cyt_P450"/>
</dbReference>
<dbReference type="EMBL" id="FJUW01000019">
    <property type="protein sequence ID" value="CZT00289.1"/>
    <property type="molecule type" value="Genomic_DNA"/>
</dbReference>
<dbReference type="Proteomes" id="UP000178129">
    <property type="component" value="Unassembled WGS sequence"/>
</dbReference>
<gene>
    <name evidence="9" type="ORF">RCO7_08338</name>
</gene>
<keyword evidence="7 8" id="KW-0349">Heme</keyword>
<dbReference type="GO" id="GO:0016705">
    <property type="term" value="F:oxidoreductase activity, acting on paired donors, with incorporation or reduction of molecular oxygen"/>
    <property type="evidence" value="ECO:0007669"/>
    <property type="project" value="InterPro"/>
</dbReference>
<keyword evidence="10" id="KW-1185">Reference proteome</keyword>
<dbReference type="PANTHER" id="PTHR24305">
    <property type="entry name" value="CYTOCHROME P450"/>
    <property type="match status" value="1"/>
</dbReference>